<proteinExistence type="predicted"/>
<evidence type="ECO:0000313" key="1">
    <source>
        <dbReference type="EMBL" id="KKN41863.1"/>
    </source>
</evidence>
<accession>A0A0F9TKF2</accession>
<organism evidence="1">
    <name type="scientific">marine sediment metagenome</name>
    <dbReference type="NCBI Taxonomy" id="412755"/>
    <lineage>
        <taxon>unclassified sequences</taxon>
        <taxon>metagenomes</taxon>
        <taxon>ecological metagenomes</taxon>
    </lineage>
</organism>
<name>A0A0F9TKF2_9ZZZZ</name>
<sequence length="81" mass="8758">MTTEMNDARSERPDRRGRVWYCVVAIDSDQITYHGTSLIAAAVMLAPGTVCGQAGGRGCWMASVKDARGQRKRALEGMLGV</sequence>
<dbReference type="EMBL" id="LAZR01001620">
    <property type="protein sequence ID" value="KKN41863.1"/>
    <property type="molecule type" value="Genomic_DNA"/>
</dbReference>
<reference evidence="1" key="1">
    <citation type="journal article" date="2015" name="Nature">
        <title>Complex archaea that bridge the gap between prokaryotes and eukaryotes.</title>
        <authorList>
            <person name="Spang A."/>
            <person name="Saw J.H."/>
            <person name="Jorgensen S.L."/>
            <person name="Zaremba-Niedzwiedzka K."/>
            <person name="Martijn J."/>
            <person name="Lind A.E."/>
            <person name="van Eijk R."/>
            <person name="Schleper C."/>
            <person name="Guy L."/>
            <person name="Ettema T.J."/>
        </authorList>
    </citation>
    <scope>NUCLEOTIDE SEQUENCE</scope>
</reference>
<gene>
    <name evidence="1" type="ORF">LCGC14_0719230</name>
</gene>
<comment type="caution">
    <text evidence="1">The sequence shown here is derived from an EMBL/GenBank/DDBJ whole genome shotgun (WGS) entry which is preliminary data.</text>
</comment>
<dbReference type="AlphaFoldDB" id="A0A0F9TKF2"/>
<protein>
    <submittedName>
        <fullName evidence="1">Uncharacterized protein</fullName>
    </submittedName>
</protein>